<feature type="region of interest" description="Disordered" evidence="1">
    <location>
        <begin position="178"/>
        <end position="242"/>
    </location>
</feature>
<feature type="compositionally biased region" description="Polar residues" evidence="1">
    <location>
        <begin position="205"/>
        <end position="214"/>
    </location>
</feature>
<evidence type="ECO:0000313" key="3">
    <source>
        <dbReference type="EMBL" id="KAK3921544.1"/>
    </source>
</evidence>
<protein>
    <submittedName>
        <fullName evidence="3">Activity-regulated cytoskeleton associated protein 1</fullName>
    </submittedName>
</protein>
<evidence type="ECO:0000259" key="2">
    <source>
        <dbReference type="Pfam" id="PF03732"/>
    </source>
</evidence>
<feature type="domain" description="Retrotransposon gag" evidence="2">
    <location>
        <begin position="425"/>
        <end position="495"/>
    </location>
</feature>
<name>A0AAE1LK53_9NEOP</name>
<dbReference type="Gene3D" id="3.30.420.10">
    <property type="entry name" value="Ribonuclease H-like superfamily/Ribonuclease H"/>
    <property type="match status" value="1"/>
</dbReference>
<dbReference type="InterPro" id="IPR005162">
    <property type="entry name" value="Retrotrans_gag_dom"/>
</dbReference>
<dbReference type="Pfam" id="PF03732">
    <property type="entry name" value="Retrotrans_gag"/>
    <property type="match status" value="1"/>
</dbReference>
<dbReference type="AlphaFoldDB" id="A0AAE1LK53"/>
<gene>
    <name evidence="3" type="ORF">KUF71_010716</name>
</gene>
<evidence type="ECO:0000313" key="4">
    <source>
        <dbReference type="Proteomes" id="UP001219518"/>
    </source>
</evidence>
<dbReference type="GO" id="GO:0003676">
    <property type="term" value="F:nucleic acid binding"/>
    <property type="evidence" value="ECO:0007669"/>
    <property type="project" value="InterPro"/>
</dbReference>
<feature type="compositionally biased region" description="Basic and acidic residues" evidence="1">
    <location>
        <begin position="259"/>
        <end position="282"/>
    </location>
</feature>
<keyword evidence="4" id="KW-1185">Reference proteome</keyword>
<feature type="compositionally biased region" description="Basic and acidic residues" evidence="1">
    <location>
        <begin position="701"/>
        <end position="715"/>
    </location>
</feature>
<dbReference type="Proteomes" id="UP001219518">
    <property type="component" value="Unassembled WGS sequence"/>
</dbReference>
<reference evidence="3" key="1">
    <citation type="submission" date="2021-07" db="EMBL/GenBank/DDBJ databases">
        <authorList>
            <person name="Catto M.A."/>
            <person name="Jacobson A."/>
            <person name="Kennedy G."/>
            <person name="Labadie P."/>
            <person name="Hunt B.G."/>
            <person name="Srinivasan R."/>
        </authorList>
    </citation>
    <scope>NUCLEOTIDE SEQUENCE</scope>
    <source>
        <strain evidence="3">PL_HMW_Pooled</strain>
        <tissue evidence="3">Head</tissue>
    </source>
</reference>
<reference evidence="3" key="2">
    <citation type="journal article" date="2023" name="BMC Genomics">
        <title>Pest status, molecular evolution, and epigenetic factors derived from the genome assembly of Frankliniella fusca, a thysanopteran phytovirus vector.</title>
        <authorList>
            <person name="Catto M.A."/>
            <person name="Labadie P.E."/>
            <person name="Jacobson A.L."/>
            <person name="Kennedy G.G."/>
            <person name="Srinivasan R."/>
            <person name="Hunt B.G."/>
        </authorList>
    </citation>
    <scope>NUCLEOTIDE SEQUENCE</scope>
    <source>
        <strain evidence="3">PL_HMW_Pooled</strain>
    </source>
</reference>
<feature type="region of interest" description="Disordered" evidence="1">
    <location>
        <begin position="255"/>
        <end position="282"/>
    </location>
</feature>
<sequence>MATLDINSLLKPELQHELLSRGKLVEGCNVEDLRKRLRKVIHKESSGGRTYTRYIPDPLAELSACLSLLTELSATDLSNTRRVSALYHHILSRLSVLNAMKDISPLSQSQVLEALNNLDSYRQRTKDDIPVFLQQVLLGRSPTLRVVRAEPTVLTDKSIDLDSDPVLMDRPFRAGAMSLLGEPSSKSTPLGPFSSVSLGARPKTTFRSAFTVEQSDSDGESEAGDRERRTPFAPGPADVRQRFEYEMERSRRLLQNLTTRERDSQPQRNHDLELQREKERDRAREMDQIRRELEIERARERERERERERLLEQQEMELEAARQRVRELERTRQIHDDRVRDFSRYEEDPRIEALQRQLTALQSQLSLDRSSLSTSSKGAQMYKWDIKFGGEKSESVFSFLEKVEDRATSRQVSESALLKGAGDLFSGSALIWYRSGVERGIFTSWPRLVDSLKRTFLPQDWEDLLHEEIRNRKQGAEESIDIYVACMTKMFSRLPYPPSPMTQLKQIWKNLHLYYLERIPLPSVESIEDLLEKGRIVEYSRQIAERLKNPHRHWDKNLSELQAALNSAVHDVTGFSPHRLVYGTELCLDGRLRELRNPSDPTVPECAGADERIKNLAAIKDLYITVLDRLRKAYEKNAKFYNLRRREVHYAEGQIVYRRNFEKSDAAAYFSKKLAPKFVGPYTIKRRCGTRGYVLEDSEGKEDGPWHVHDLKLSPDAEPEV</sequence>
<proteinExistence type="predicted"/>
<comment type="caution">
    <text evidence="3">The sequence shown here is derived from an EMBL/GenBank/DDBJ whole genome shotgun (WGS) entry which is preliminary data.</text>
</comment>
<organism evidence="3 4">
    <name type="scientific">Frankliniella fusca</name>
    <dbReference type="NCBI Taxonomy" id="407009"/>
    <lineage>
        <taxon>Eukaryota</taxon>
        <taxon>Metazoa</taxon>
        <taxon>Ecdysozoa</taxon>
        <taxon>Arthropoda</taxon>
        <taxon>Hexapoda</taxon>
        <taxon>Insecta</taxon>
        <taxon>Pterygota</taxon>
        <taxon>Neoptera</taxon>
        <taxon>Paraneoptera</taxon>
        <taxon>Thysanoptera</taxon>
        <taxon>Terebrantia</taxon>
        <taxon>Thripoidea</taxon>
        <taxon>Thripidae</taxon>
        <taxon>Frankliniella</taxon>
    </lineage>
</organism>
<dbReference type="EMBL" id="JAHWGI010001038">
    <property type="protein sequence ID" value="KAK3921544.1"/>
    <property type="molecule type" value="Genomic_DNA"/>
</dbReference>
<feature type="region of interest" description="Disordered" evidence="1">
    <location>
        <begin position="698"/>
        <end position="721"/>
    </location>
</feature>
<evidence type="ECO:0000256" key="1">
    <source>
        <dbReference type="SAM" id="MobiDB-lite"/>
    </source>
</evidence>
<accession>A0AAE1LK53</accession>
<dbReference type="InterPro" id="IPR036397">
    <property type="entry name" value="RNaseH_sf"/>
</dbReference>